<evidence type="ECO:0000256" key="1">
    <source>
        <dbReference type="SAM" id="SignalP"/>
    </source>
</evidence>
<organism evidence="2 3">
    <name type="scientific">Psychromicrobium lacuslunae</name>
    <dbReference type="NCBI Taxonomy" id="1618207"/>
    <lineage>
        <taxon>Bacteria</taxon>
        <taxon>Bacillati</taxon>
        <taxon>Actinomycetota</taxon>
        <taxon>Actinomycetes</taxon>
        <taxon>Micrococcales</taxon>
        <taxon>Micrococcaceae</taxon>
        <taxon>Psychromicrobium</taxon>
    </lineage>
</organism>
<name>A0A0D4C0A7_9MICC</name>
<dbReference type="HOGENOM" id="CLU_1575289_0_0_11"/>
<feature type="chain" id="PRO_5002273832" evidence="1">
    <location>
        <begin position="32"/>
        <end position="169"/>
    </location>
</feature>
<dbReference type="STRING" id="1618207.UM93_12375"/>
<protein>
    <submittedName>
        <fullName evidence="2">Uncharacterized protein</fullName>
    </submittedName>
</protein>
<dbReference type="KEGG" id="ari:UM93_12375"/>
<proteinExistence type="predicted"/>
<gene>
    <name evidence="2" type="ORF">UM93_12375</name>
</gene>
<keyword evidence="3" id="KW-1185">Reference proteome</keyword>
<dbReference type="AlphaFoldDB" id="A0A0D4C0A7"/>
<accession>A0A0D4C0A7</accession>
<feature type="signal peptide" evidence="1">
    <location>
        <begin position="1"/>
        <end position="31"/>
    </location>
</feature>
<dbReference type="EMBL" id="CP011005">
    <property type="protein sequence ID" value="AJT42102.1"/>
    <property type="molecule type" value="Genomic_DNA"/>
</dbReference>
<dbReference type="Proteomes" id="UP000061839">
    <property type="component" value="Chromosome"/>
</dbReference>
<keyword evidence="1" id="KW-0732">Signal</keyword>
<reference evidence="2 3" key="1">
    <citation type="journal article" date="2015" name="Genome Announc.">
        <title>Complete Genome Sequencing of Protease-Producing Novel Arthrobacter sp. Strain IHBB 11108 Using PacBio Single-Molecule Real-Time Sequencing Technology.</title>
        <authorList>
            <person name="Kiran S."/>
            <person name="Swarnkar M.K."/>
            <person name="Pal M."/>
            <person name="Thakur R."/>
            <person name="Tewari R."/>
            <person name="Singh A.K."/>
            <person name="Gulati A."/>
        </authorList>
    </citation>
    <scope>NUCLEOTIDE SEQUENCE [LARGE SCALE GENOMIC DNA]</scope>
    <source>
        <strain evidence="2 3">IHBB 11108</strain>
    </source>
</reference>
<evidence type="ECO:0000313" key="2">
    <source>
        <dbReference type="EMBL" id="AJT42102.1"/>
    </source>
</evidence>
<evidence type="ECO:0000313" key="3">
    <source>
        <dbReference type="Proteomes" id="UP000061839"/>
    </source>
</evidence>
<dbReference type="PATRIC" id="fig|1618207.4.peg.2510"/>
<sequence>MNRRKLGSLFLPLATLSLVVTGFVVAPGAVADDGKTAVIPQDATHTLRGKIDMVDYTETNGNHTKSSYYQPRECTIKYTTPPKYAEPLPKPDQNWISVQCPPGQGYKKVDVSYKWSYDPQTKGVVSETKTDTFPADGKPHTLKVRFSPMHPAPTGSLGLNTKLGVTPVF</sequence>